<dbReference type="RefSeq" id="WP_189531292.1">
    <property type="nucleotide sequence ID" value="NZ_BMYX01000002.1"/>
</dbReference>
<dbReference type="Proteomes" id="UP000645257">
    <property type="component" value="Unassembled WGS sequence"/>
</dbReference>
<name>A0A918NZ63_9NEIS</name>
<evidence type="ECO:0000259" key="4">
    <source>
        <dbReference type="PROSITE" id="PS50943"/>
    </source>
</evidence>
<proteinExistence type="predicted"/>
<evidence type="ECO:0000313" key="5">
    <source>
        <dbReference type="EMBL" id="GGY07155.1"/>
    </source>
</evidence>
<comment type="caution">
    <text evidence="5">The sequence shown here is derived from an EMBL/GenBank/DDBJ whole genome shotgun (WGS) entry which is preliminary data.</text>
</comment>
<dbReference type="InterPro" id="IPR036286">
    <property type="entry name" value="LexA/Signal_pep-like_sf"/>
</dbReference>
<keyword evidence="6" id="KW-1185">Reference proteome</keyword>
<dbReference type="InterPro" id="IPR015927">
    <property type="entry name" value="Peptidase_S24_S26A/B/C"/>
</dbReference>
<dbReference type="SUPFAM" id="SSF51306">
    <property type="entry name" value="LexA/Signal peptidase"/>
    <property type="match status" value="1"/>
</dbReference>
<dbReference type="Gene3D" id="2.10.109.10">
    <property type="entry name" value="Umud Fragment, subunit A"/>
    <property type="match status" value="1"/>
</dbReference>
<dbReference type="SMART" id="SM00530">
    <property type="entry name" value="HTH_XRE"/>
    <property type="match status" value="1"/>
</dbReference>
<dbReference type="Pfam" id="PF00717">
    <property type="entry name" value="Peptidase_S24"/>
    <property type="match status" value="1"/>
</dbReference>
<reference evidence="5" key="2">
    <citation type="submission" date="2020-09" db="EMBL/GenBank/DDBJ databases">
        <authorList>
            <person name="Sun Q."/>
            <person name="Kim S."/>
        </authorList>
    </citation>
    <scope>NUCLEOTIDE SEQUENCE</scope>
    <source>
        <strain evidence="5">KCTC 32182</strain>
    </source>
</reference>
<keyword evidence="2" id="KW-0238">DNA-binding</keyword>
<dbReference type="EMBL" id="BMYX01000002">
    <property type="protein sequence ID" value="GGY07155.1"/>
    <property type="molecule type" value="Genomic_DNA"/>
</dbReference>
<sequence>MELKDILQRLMTEAGDTQNGLADATRVPQPTIFRILRGESRDPRHATLKPIADRYGITVAQLRGEEPIEHWPTAPLPVAPEAASIRPYHSLDELNPDQYVMVDRYDVHLSAGLGNIQWVINQKDPLAFRARWFQHKRITPEHCKALYVRGRSMEPKLEDWDTVLIDTTQKDIIDGEIYAVCLDDQFYIKTIQRIAGGVLLKSENPEFENIEVKGEQLDLFRVIGRKVWRGG</sequence>
<keyword evidence="1" id="KW-0805">Transcription regulation</keyword>
<dbReference type="InterPro" id="IPR010982">
    <property type="entry name" value="Lambda_DNA-bd_dom_sf"/>
</dbReference>
<evidence type="ECO:0000256" key="2">
    <source>
        <dbReference type="ARBA" id="ARBA00023125"/>
    </source>
</evidence>
<reference evidence="5" key="1">
    <citation type="journal article" date="2014" name="Int. J. Syst. Evol. Microbiol.">
        <title>Complete genome sequence of Corynebacterium casei LMG S-19264T (=DSM 44701T), isolated from a smear-ripened cheese.</title>
        <authorList>
            <consortium name="US DOE Joint Genome Institute (JGI-PGF)"/>
            <person name="Walter F."/>
            <person name="Albersmeier A."/>
            <person name="Kalinowski J."/>
            <person name="Ruckert C."/>
        </authorList>
    </citation>
    <scope>NUCLEOTIDE SEQUENCE</scope>
    <source>
        <strain evidence="5">KCTC 32182</strain>
    </source>
</reference>
<keyword evidence="3" id="KW-0804">Transcription</keyword>
<dbReference type="Pfam" id="PF01381">
    <property type="entry name" value="HTH_3"/>
    <property type="match status" value="1"/>
</dbReference>
<dbReference type="PROSITE" id="PS50943">
    <property type="entry name" value="HTH_CROC1"/>
    <property type="match status" value="1"/>
</dbReference>
<accession>A0A918NZ63</accession>
<dbReference type="CDD" id="cd00093">
    <property type="entry name" value="HTH_XRE"/>
    <property type="match status" value="1"/>
</dbReference>
<dbReference type="CDD" id="cd06529">
    <property type="entry name" value="S24_LexA-like"/>
    <property type="match status" value="1"/>
</dbReference>
<organism evidence="5 6">
    <name type="scientific">Paludibacterium paludis</name>
    <dbReference type="NCBI Taxonomy" id="1225769"/>
    <lineage>
        <taxon>Bacteria</taxon>
        <taxon>Pseudomonadati</taxon>
        <taxon>Pseudomonadota</taxon>
        <taxon>Betaproteobacteria</taxon>
        <taxon>Neisseriales</taxon>
        <taxon>Chromobacteriaceae</taxon>
        <taxon>Paludibacterium</taxon>
    </lineage>
</organism>
<evidence type="ECO:0000256" key="3">
    <source>
        <dbReference type="ARBA" id="ARBA00023163"/>
    </source>
</evidence>
<dbReference type="Gene3D" id="1.10.260.40">
    <property type="entry name" value="lambda repressor-like DNA-binding domains"/>
    <property type="match status" value="1"/>
</dbReference>
<dbReference type="InterPro" id="IPR039418">
    <property type="entry name" value="LexA-like"/>
</dbReference>
<dbReference type="InterPro" id="IPR001387">
    <property type="entry name" value="Cro/C1-type_HTH"/>
</dbReference>
<feature type="domain" description="HTH cro/C1-type" evidence="4">
    <location>
        <begin position="7"/>
        <end position="62"/>
    </location>
</feature>
<dbReference type="PANTHER" id="PTHR40661:SF3">
    <property type="entry name" value="FELS-1 PROPHAGE TRANSCRIPTIONAL REGULATOR"/>
    <property type="match status" value="1"/>
</dbReference>
<dbReference type="GO" id="GO:0003677">
    <property type="term" value="F:DNA binding"/>
    <property type="evidence" value="ECO:0007669"/>
    <property type="project" value="UniProtKB-KW"/>
</dbReference>
<evidence type="ECO:0000313" key="6">
    <source>
        <dbReference type="Proteomes" id="UP000645257"/>
    </source>
</evidence>
<dbReference type="SUPFAM" id="SSF47413">
    <property type="entry name" value="lambda repressor-like DNA-binding domains"/>
    <property type="match status" value="1"/>
</dbReference>
<gene>
    <name evidence="5" type="ORF">GCM10011289_07200</name>
</gene>
<protein>
    <submittedName>
        <fullName evidence="5">Peptidase S24</fullName>
    </submittedName>
</protein>
<evidence type="ECO:0000256" key="1">
    <source>
        <dbReference type="ARBA" id="ARBA00023015"/>
    </source>
</evidence>
<dbReference type="AlphaFoldDB" id="A0A918NZ63"/>
<dbReference type="PANTHER" id="PTHR40661">
    <property type="match status" value="1"/>
</dbReference>